<feature type="chain" id="PRO_5039938598" evidence="1">
    <location>
        <begin position="22"/>
        <end position="200"/>
    </location>
</feature>
<keyword evidence="1" id="KW-0732">Signal</keyword>
<sequence>MKATTRCTILALAASCQILDAFVPSPCSNSHHAVPGQAATTTTTSLPATGSRRDILAGTGLLGIVAVLTGAPVVADAENRPMYLTEPTDDFKANEAKAMEFKRQQLAIKKEFSAVLEKFLAEPNDGDALEKDLRTLKALVAKTGGLPLGIKKDELFKVIRSKKAKGFWPTPVEIAYQSLIQEISYQQSPNLDKEMGNPYQ</sequence>
<dbReference type="Proteomes" id="UP000693970">
    <property type="component" value="Unassembled WGS sequence"/>
</dbReference>
<dbReference type="OrthoDB" id="191846at2759"/>
<organism evidence="2 3">
    <name type="scientific">Nitzschia inconspicua</name>
    <dbReference type="NCBI Taxonomy" id="303405"/>
    <lineage>
        <taxon>Eukaryota</taxon>
        <taxon>Sar</taxon>
        <taxon>Stramenopiles</taxon>
        <taxon>Ochrophyta</taxon>
        <taxon>Bacillariophyta</taxon>
        <taxon>Bacillariophyceae</taxon>
        <taxon>Bacillariophycidae</taxon>
        <taxon>Bacillariales</taxon>
        <taxon>Bacillariaceae</taxon>
        <taxon>Nitzschia</taxon>
    </lineage>
</organism>
<keyword evidence="3" id="KW-1185">Reference proteome</keyword>
<evidence type="ECO:0000313" key="3">
    <source>
        <dbReference type="Proteomes" id="UP000693970"/>
    </source>
</evidence>
<dbReference type="AlphaFoldDB" id="A0A9K3PGJ9"/>
<name>A0A9K3PGJ9_9STRA</name>
<accession>A0A9K3PGJ9</accession>
<evidence type="ECO:0000256" key="1">
    <source>
        <dbReference type="SAM" id="SignalP"/>
    </source>
</evidence>
<gene>
    <name evidence="2" type="ORF">IV203_005971</name>
</gene>
<evidence type="ECO:0000313" key="2">
    <source>
        <dbReference type="EMBL" id="KAG7346902.1"/>
    </source>
</evidence>
<comment type="caution">
    <text evidence="2">The sequence shown here is derived from an EMBL/GenBank/DDBJ whole genome shotgun (WGS) entry which is preliminary data.</text>
</comment>
<dbReference type="EMBL" id="JAGRRH010000021">
    <property type="protein sequence ID" value="KAG7346902.1"/>
    <property type="molecule type" value="Genomic_DNA"/>
</dbReference>
<feature type="signal peptide" evidence="1">
    <location>
        <begin position="1"/>
        <end position="21"/>
    </location>
</feature>
<reference evidence="2" key="1">
    <citation type="journal article" date="2021" name="Sci. Rep.">
        <title>Diploid genomic architecture of Nitzschia inconspicua, an elite biomass production diatom.</title>
        <authorList>
            <person name="Oliver A."/>
            <person name="Podell S."/>
            <person name="Pinowska A."/>
            <person name="Traller J.C."/>
            <person name="Smith S.R."/>
            <person name="McClure R."/>
            <person name="Beliaev A."/>
            <person name="Bohutskyi P."/>
            <person name="Hill E.A."/>
            <person name="Rabines A."/>
            <person name="Zheng H."/>
            <person name="Allen L.Z."/>
            <person name="Kuo A."/>
            <person name="Grigoriev I.V."/>
            <person name="Allen A.E."/>
            <person name="Hazlebeck D."/>
            <person name="Allen E.E."/>
        </authorList>
    </citation>
    <scope>NUCLEOTIDE SEQUENCE</scope>
    <source>
        <strain evidence="2">Hildebrandi</strain>
    </source>
</reference>
<proteinExistence type="predicted"/>
<reference evidence="2" key="2">
    <citation type="submission" date="2021-04" db="EMBL/GenBank/DDBJ databases">
        <authorList>
            <person name="Podell S."/>
        </authorList>
    </citation>
    <scope>NUCLEOTIDE SEQUENCE</scope>
    <source>
        <strain evidence="2">Hildebrandi</strain>
    </source>
</reference>
<protein>
    <submittedName>
        <fullName evidence="2">Uncharacterized protein</fullName>
    </submittedName>
</protein>